<dbReference type="Pfam" id="PF25597">
    <property type="entry name" value="SH3_retrovirus"/>
    <property type="match status" value="1"/>
</dbReference>
<name>A0ABQ5DMM4_9ASTR</name>
<dbReference type="InterPro" id="IPR001584">
    <property type="entry name" value="Integrase_cat-core"/>
</dbReference>
<dbReference type="PANTHER" id="PTHR42648:SF32">
    <property type="entry name" value="RIBONUCLEASE H-LIKE DOMAIN, GAG-PRE-INTEGRASE DOMAIN PROTEIN-RELATED"/>
    <property type="match status" value="1"/>
</dbReference>
<organism evidence="2 3">
    <name type="scientific">Tanacetum coccineum</name>
    <dbReference type="NCBI Taxonomy" id="301880"/>
    <lineage>
        <taxon>Eukaryota</taxon>
        <taxon>Viridiplantae</taxon>
        <taxon>Streptophyta</taxon>
        <taxon>Embryophyta</taxon>
        <taxon>Tracheophyta</taxon>
        <taxon>Spermatophyta</taxon>
        <taxon>Magnoliopsida</taxon>
        <taxon>eudicotyledons</taxon>
        <taxon>Gunneridae</taxon>
        <taxon>Pentapetalae</taxon>
        <taxon>asterids</taxon>
        <taxon>campanulids</taxon>
        <taxon>Asterales</taxon>
        <taxon>Asteraceae</taxon>
        <taxon>Asteroideae</taxon>
        <taxon>Anthemideae</taxon>
        <taxon>Anthemidinae</taxon>
        <taxon>Tanacetum</taxon>
    </lineage>
</organism>
<proteinExistence type="predicted"/>
<dbReference type="SUPFAM" id="SSF53098">
    <property type="entry name" value="Ribonuclease H-like"/>
    <property type="match status" value="1"/>
</dbReference>
<dbReference type="InterPro" id="IPR012337">
    <property type="entry name" value="RNaseH-like_sf"/>
</dbReference>
<dbReference type="Proteomes" id="UP001151760">
    <property type="component" value="Unassembled WGS sequence"/>
</dbReference>
<evidence type="ECO:0000313" key="3">
    <source>
        <dbReference type="Proteomes" id="UP001151760"/>
    </source>
</evidence>
<gene>
    <name evidence="2" type="ORF">Tco_0940305</name>
</gene>
<dbReference type="PANTHER" id="PTHR42648">
    <property type="entry name" value="TRANSPOSASE, PUTATIVE-RELATED"/>
    <property type="match status" value="1"/>
</dbReference>
<evidence type="ECO:0000313" key="2">
    <source>
        <dbReference type="EMBL" id="GJT40440.1"/>
    </source>
</evidence>
<keyword evidence="3" id="KW-1185">Reference proteome</keyword>
<reference evidence="2" key="1">
    <citation type="journal article" date="2022" name="Int. J. Mol. Sci.">
        <title>Draft Genome of Tanacetum Coccineum: Genomic Comparison of Closely Related Tanacetum-Family Plants.</title>
        <authorList>
            <person name="Yamashiro T."/>
            <person name="Shiraishi A."/>
            <person name="Nakayama K."/>
            <person name="Satake H."/>
        </authorList>
    </citation>
    <scope>NUCLEOTIDE SEQUENCE</scope>
</reference>
<dbReference type="EMBL" id="BQNB010015472">
    <property type="protein sequence ID" value="GJT40440.1"/>
    <property type="molecule type" value="Genomic_DNA"/>
</dbReference>
<dbReference type="InterPro" id="IPR057670">
    <property type="entry name" value="SH3_retrovirus"/>
</dbReference>
<dbReference type="InterPro" id="IPR039537">
    <property type="entry name" value="Retrotran_Ty1/copia-like"/>
</dbReference>
<dbReference type="Gene3D" id="3.30.420.10">
    <property type="entry name" value="Ribonuclease H-like superfamily/Ribonuclease H"/>
    <property type="match status" value="1"/>
</dbReference>
<dbReference type="PROSITE" id="PS50994">
    <property type="entry name" value="INTEGRASE"/>
    <property type="match status" value="1"/>
</dbReference>
<accession>A0ABQ5DMM4</accession>
<comment type="caution">
    <text evidence="2">The sequence shown here is derived from an EMBL/GenBank/DDBJ whole genome shotgun (WGS) entry which is preliminary data.</text>
</comment>
<feature type="domain" description="Integrase catalytic" evidence="1">
    <location>
        <begin position="124"/>
        <end position="244"/>
    </location>
</feature>
<reference evidence="2" key="2">
    <citation type="submission" date="2022-01" db="EMBL/GenBank/DDBJ databases">
        <authorList>
            <person name="Yamashiro T."/>
            <person name="Shiraishi A."/>
            <person name="Satake H."/>
            <person name="Nakayama K."/>
        </authorList>
    </citation>
    <scope>NUCLEOTIDE SEQUENCE</scope>
</reference>
<sequence length="344" mass="39840">MTCSITFKGRVSTPLEFEVRDMAPGWPYTLELLEGLQGIHSMFHVSNLKKCLADENLIIPLDEIQLDDKLHFIEEPMEIVDREVKRLKQSRIPIVKVCWNSQRGPEFTWERKDKIENVNEVRVKELRSDNGIGLRNQKLEEFYDEKGISQNFSSSYTPEQNGVAERRNRTVIEAARTISIIVKRHGKIVYEVFRERSSNISYFHVFGCHVHIYNHRDHLGKFNEKSDDGLFLGYSPVAKAFRVFNIRRQEIKETYHVTFSEDDEAITQSSIEGDEINFNENISFPDDEFPIPRSKVSLSSGKDDYFPYVPTYDPLSTNNITILDPIISTDTPTPRDLNSPDESL</sequence>
<dbReference type="InterPro" id="IPR036397">
    <property type="entry name" value="RNaseH_sf"/>
</dbReference>
<protein>
    <submittedName>
        <fullName evidence="2">Retrovirus-related pol polyprotein from transposon TNT 1-94</fullName>
    </submittedName>
</protein>
<evidence type="ECO:0000259" key="1">
    <source>
        <dbReference type="PROSITE" id="PS50994"/>
    </source>
</evidence>